<dbReference type="SUPFAM" id="SSF54534">
    <property type="entry name" value="FKBP-like"/>
    <property type="match status" value="1"/>
</dbReference>
<evidence type="ECO:0000256" key="5">
    <source>
        <dbReference type="SAM" id="MobiDB-lite"/>
    </source>
</evidence>
<name>A0A8J4X234_9TREM</name>
<dbReference type="SUPFAM" id="SSF48452">
    <property type="entry name" value="TPR-like"/>
    <property type="match status" value="1"/>
</dbReference>
<organism evidence="8 9">
    <name type="scientific">Paragonimus heterotremus</name>
    <dbReference type="NCBI Taxonomy" id="100268"/>
    <lineage>
        <taxon>Eukaryota</taxon>
        <taxon>Metazoa</taxon>
        <taxon>Spiralia</taxon>
        <taxon>Lophotrochozoa</taxon>
        <taxon>Platyhelminthes</taxon>
        <taxon>Trematoda</taxon>
        <taxon>Digenea</taxon>
        <taxon>Plagiorchiida</taxon>
        <taxon>Troglotremata</taxon>
        <taxon>Troglotrematidae</taxon>
        <taxon>Paragonimus</taxon>
    </lineage>
</organism>
<dbReference type="Pfam" id="PF00254">
    <property type="entry name" value="FKBP_C"/>
    <property type="match status" value="1"/>
</dbReference>
<dbReference type="GO" id="GO:0005740">
    <property type="term" value="C:mitochondrial envelope"/>
    <property type="evidence" value="ECO:0007669"/>
    <property type="project" value="TreeGrafter"/>
</dbReference>
<sequence>MGKGRRRHNRSENSYSEKATRTNSETAVDSNKPVTDVDFSSEKSLTAEDPTDCNSSIPSTYHSSNDDTDDTVDILGNGLLLKKVVDKGLGRETRPCHGDFVEVSFKGFLEDGTVVDDFSSLTLTLGDGDVIQGIRRFSSHCLLTALDLALPLAELKERFELHVDPRFAYGSRGRDPDIPADAKLRYEVQLLSASDPPCYATMSNEERVRIADQKRERGNYYYRREEYAFAVNSYNKALKILTAPRDPDQRTHPTGLSVDVAVSDEVVENLEIKLENNLAATQLKIEAYDAAIKSCDAVLHKDPRNFKALFRKGKALLEQGDIEEAIPILKSVHDLVPSSPMVVSELKRARAIQDRERKRWSRAASRMLPPRSSRDHPQSSNSRFSRLSSLMLTRRVLLISALLFALLSIGLAWYSELWPISLTKNM</sequence>
<evidence type="ECO:0000256" key="2">
    <source>
        <dbReference type="ARBA" id="ARBA00022803"/>
    </source>
</evidence>
<dbReference type="InterPro" id="IPR019734">
    <property type="entry name" value="TPR_rpt"/>
</dbReference>
<dbReference type="EMBL" id="LUCH01000850">
    <property type="protein sequence ID" value="KAF5404182.1"/>
    <property type="molecule type" value="Genomic_DNA"/>
</dbReference>
<dbReference type="Gene3D" id="1.25.40.10">
    <property type="entry name" value="Tetratricopeptide repeat domain"/>
    <property type="match status" value="1"/>
</dbReference>
<comment type="caution">
    <text evidence="8">The sequence shown here is derived from an EMBL/GenBank/DDBJ whole genome shotgun (WGS) entry which is preliminary data.</text>
</comment>
<evidence type="ECO:0000256" key="3">
    <source>
        <dbReference type="PROSITE-ProRule" id="PRU00277"/>
    </source>
</evidence>
<keyword evidence="3 8" id="KW-0413">Isomerase</keyword>
<keyword evidence="6" id="KW-0812">Transmembrane</keyword>
<dbReference type="GO" id="GO:0043066">
    <property type="term" value="P:negative regulation of apoptotic process"/>
    <property type="evidence" value="ECO:0007669"/>
    <property type="project" value="TreeGrafter"/>
</dbReference>
<dbReference type="PROSITE" id="PS50059">
    <property type="entry name" value="FKBP_PPIASE"/>
    <property type="match status" value="1"/>
</dbReference>
<dbReference type="OrthoDB" id="532682at2759"/>
<dbReference type="PANTHER" id="PTHR46512:SF1">
    <property type="entry name" value="PEPTIDYLPROLYL ISOMERASE"/>
    <property type="match status" value="1"/>
</dbReference>
<feature type="repeat" description="TPR" evidence="4">
    <location>
        <begin position="306"/>
        <end position="339"/>
    </location>
</feature>
<keyword evidence="9" id="KW-1185">Reference proteome</keyword>
<dbReference type="SMART" id="SM00028">
    <property type="entry name" value="TPR"/>
    <property type="match status" value="3"/>
</dbReference>
<feature type="compositionally biased region" description="Polar residues" evidence="5">
    <location>
        <begin position="12"/>
        <end position="33"/>
    </location>
</feature>
<evidence type="ECO:0000256" key="4">
    <source>
        <dbReference type="PROSITE-ProRule" id="PRU00339"/>
    </source>
</evidence>
<dbReference type="InterPro" id="IPR050754">
    <property type="entry name" value="FKBP4/5/8-like"/>
</dbReference>
<dbReference type="EC" id="5.2.1.8" evidence="3"/>
<keyword evidence="6" id="KW-0472">Membrane</keyword>
<dbReference type="GO" id="GO:0003755">
    <property type="term" value="F:peptidyl-prolyl cis-trans isomerase activity"/>
    <property type="evidence" value="ECO:0007669"/>
    <property type="project" value="UniProtKB-KW"/>
</dbReference>
<evidence type="ECO:0000313" key="9">
    <source>
        <dbReference type="Proteomes" id="UP000748531"/>
    </source>
</evidence>
<keyword evidence="6" id="KW-1133">Transmembrane helix</keyword>
<evidence type="ECO:0000256" key="1">
    <source>
        <dbReference type="ARBA" id="ARBA00022737"/>
    </source>
</evidence>
<accession>A0A8J4X234</accession>
<protein>
    <recommendedName>
        <fullName evidence="3">peptidylprolyl isomerase</fullName>
        <ecNumber evidence="3">5.2.1.8</ecNumber>
    </recommendedName>
</protein>
<evidence type="ECO:0000259" key="7">
    <source>
        <dbReference type="PROSITE" id="PS50059"/>
    </source>
</evidence>
<dbReference type="Proteomes" id="UP000748531">
    <property type="component" value="Unassembled WGS sequence"/>
</dbReference>
<proteinExistence type="predicted"/>
<comment type="catalytic activity">
    <reaction evidence="3">
        <text>[protein]-peptidylproline (omega=180) = [protein]-peptidylproline (omega=0)</text>
        <dbReference type="Rhea" id="RHEA:16237"/>
        <dbReference type="Rhea" id="RHEA-COMP:10747"/>
        <dbReference type="Rhea" id="RHEA-COMP:10748"/>
        <dbReference type="ChEBI" id="CHEBI:83833"/>
        <dbReference type="ChEBI" id="CHEBI:83834"/>
        <dbReference type="EC" id="5.2.1.8"/>
    </reaction>
</comment>
<dbReference type="GO" id="GO:0044183">
    <property type="term" value="F:protein folding chaperone"/>
    <property type="evidence" value="ECO:0007669"/>
    <property type="project" value="TreeGrafter"/>
</dbReference>
<keyword evidence="1" id="KW-0677">Repeat</keyword>
<keyword evidence="2 4" id="KW-0802">TPR repeat</keyword>
<dbReference type="Pfam" id="PF14559">
    <property type="entry name" value="TPR_19"/>
    <property type="match status" value="1"/>
</dbReference>
<evidence type="ECO:0000313" key="8">
    <source>
        <dbReference type="EMBL" id="KAF5404182.1"/>
    </source>
</evidence>
<dbReference type="GO" id="GO:0005829">
    <property type="term" value="C:cytosol"/>
    <property type="evidence" value="ECO:0007669"/>
    <property type="project" value="TreeGrafter"/>
</dbReference>
<evidence type="ECO:0000256" key="6">
    <source>
        <dbReference type="SAM" id="Phobius"/>
    </source>
</evidence>
<dbReference type="GO" id="GO:0016020">
    <property type="term" value="C:membrane"/>
    <property type="evidence" value="ECO:0007669"/>
    <property type="project" value="TreeGrafter"/>
</dbReference>
<reference evidence="8" key="1">
    <citation type="submission" date="2019-05" db="EMBL/GenBank/DDBJ databases">
        <title>Annotation for the trematode Paragonimus heterotremus.</title>
        <authorList>
            <person name="Choi Y.-J."/>
        </authorList>
    </citation>
    <scope>NUCLEOTIDE SEQUENCE</scope>
    <source>
        <strain evidence="8">LC</strain>
    </source>
</reference>
<feature type="domain" description="PPIase FKBP-type" evidence="7">
    <location>
        <begin position="98"/>
        <end position="194"/>
    </location>
</feature>
<feature type="transmembrane region" description="Helical" evidence="6">
    <location>
        <begin position="396"/>
        <end position="414"/>
    </location>
</feature>
<dbReference type="InterPro" id="IPR011990">
    <property type="entry name" value="TPR-like_helical_dom_sf"/>
</dbReference>
<feature type="region of interest" description="Disordered" evidence="5">
    <location>
        <begin position="1"/>
        <end position="68"/>
    </location>
</feature>
<dbReference type="PANTHER" id="PTHR46512">
    <property type="entry name" value="PEPTIDYLPROLYL ISOMERASE"/>
    <property type="match status" value="1"/>
</dbReference>
<feature type="region of interest" description="Disordered" evidence="5">
    <location>
        <begin position="357"/>
        <end position="382"/>
    </location>
</feature>
<keyword evidence="3" id="KW-0697">Rotamase</keyword>
<feature type="compositionally biased region" description="Polar residues" evidence="5">
    <location>
        <begin position="52"/>
        <end position="63"/>
    </location>
</feature>
<dbReference type="PROSITE" id="PS50005">
    <property type="entry name" value="TPR"/>
    <property type="match status" value="1"/>
</dbReference>
<dbReference type="InterPro" id="IPR046357">
    <property type="entry name" value="PPIase_dom_sf"/>
</dbReference>
<dbReference type="Gene3D" id="3.10.50.40">
    <property type="match status" value="1"/>
</dbReference>
<dbReference type="InterPro" id="IPR001179">
    <property type="entry name" value="PPIase_FKBP_dom"/>
</dbReference>
<gene>
    <name evidence="8" type="ORF">PHET_02260</name>
</gene>
<dbReference type="AlphaFoldDB" id="A0A8J4X234"/>
<dbReference type="GO" id="GO:0012505">
    <property type="term" value="C:endomembrane system"/>
    <property type="evidence" value="ECO:0007669"/>
    <property type="project" value="TreeGrafter"/>
</dbReference>